<dbReference type="InParanoid" id="D8M0T2"/>
<organism evidence="2">
    <name type="scientific">Blastocystis hominis</name>
    <dbReference type="NCBI Taxonomy" id="12968"/>
    <lineage>
        <taxon>Eukaryota</taxon>
        <taxon>Sar</taxon>
        <taxon>Stramenopiles</taxon>
        <taxon>Bigyra</taxon>
        <taxon>Opalozoa</taxon>
        <taxon>Opalinata</taxon>
        <taxon>Blastocystidae</taxon>
        <taxon>Blastocystis</taxon>
    </lineage>
</organism>
<reference evidence="2" key="1">
    <citation type="submission" date="2010-02" db="EMBL/GenBank/DDBJ databases">
        <title>Sequencing and annotation of the Blastocystis hominis genome.</title>
        <authorList>
            <person name="Wincker P."/>
        </authorList>
    </citation>
    <scope>NUCLEOTIDE SEQUENCE</scope>
    <source>
        <strain evidence="2">Singapore isolate B</strain>
    </source>
</reference>
<keyword evidence="3" id="KW-1185">Reference proteome</keyword>
<dbReference type="OrthoDB" id="361532at2759"/>
<evidence type="ECO:0000313" key="3">
    <source>
        <dbReference type="Proteomes" id="UP000008312"/>
    </source>
</evidence>
<keyword evidence="1" id="KW-0812">Transmembrane</keyword>
<dbReference type="Proteomes" id="UP000008312">
    <property type="component" value="Unassembled WGS sequence"/>
</dbReference>
<dbReference type="AlphaFoldDB" id="D8M0T2"/>
<keyword evidence="1" id="KW-1133">Transmembrane helix</keyword>
<sequence length="59" mass="6182">MIVNIFFPGIGTIIGAVINEGGCDAGMLIAGVLQLCLTVCAIGWIWSIYVGCKMGCCRD</sequence>
<dbReference type="EMBL" id="FN668644">
    <property type="protein sequence ID" value="CBK21671.2"/>
    <property type="molecule type" value="Genomic_DNA"/>
</dbReference>
<evidence type="ECO:0000256" key="1">
    <source>
        <dbReference type="SAM" id="Phobius"/>
    </source>
</evidence>
<accession>D8M0T2</accession>
<dbReference type="GeneID" id="24919026"/>
<name>D8M0T2_BLAHO</name>
<dbReference type="RefSeq" id="XP_012895719.1">
    <property type="nucleotide sequence ID" value="XM_013040265.1"/>
</dbReference>
<proteinExistence type="predicted"/>
<keyword evidence="1" id="KW-0472">Membrane</keyword>
<feature type="transmembrane region" description="Helical" evidence="1">
    <location>
        <begin position="27"/>
        <end position="49"/>
    </location>
</feature>
<gene>
    <name evidence="2" type="ORF">GSBLH_T00001799001</name>
</gene>
<protein>
    <submittedName>
        <fullName evidence="2">Uncharacterized protein</fullName>
    </submittedName>
</protein>
<evidence type="ECO:0000313" key="2">
    <source>
        <dbReference type="EMBL" id="CBK21671.2"/>
    </source>
</evidence>